<dbReference type="Proteomes" id="UP001198461">
    <property type="component" value="Unassembled WGS sequence"/>
</dbReference>
<comment type="similarity">
    <text evidence="5">Belongs to the CbiD family.</text>
</comment>
<dbReference type="InterPro" id="IPR003723">
    <property type="entry name" value="Precorrin-6x_reduct"/>
</dbReference>
<reference evidence="20 21" key="4">
    <citation type="journal article" date="2019" name="Nat. Med.">
        <title>A library of human gut bacterial isolates paired with longitudinal multiomics data enables mechanistic microbiome research.</title>
        <authorList>
            <person name="Poyet M."/>
            <person name="Groussin M."/>
            <person name="Gibbons S.M."/>
            <person name="Avila-Pacheco J."/>
            <person name="Jiang X."/>
            <person name="Kearney S.M."/>
            <person name="Perrotta A.R."/>
            <person name="Berdy B."/>
            <person name="Zhao S."/>
            <person name="Lieberman T.D."/>
            <person name="Swanson P.K."/>
            <person name="Smith M."/>
            <person name="Roesemann S."/>
            <person name="Alexander J.E."/>
            <person name="Rich S.A."/>
            <person name="Livny J."/>
            <person name="Vlamakis H."/>
            <person name="Clish C."/>
            <person name="Bullock K."/>
            <person name="Deik A."/>
            <person name="Scott J."/>
            <person name="Pierce K.A."/>
            <person name="Xavier R.J."/>
            <person name="Alm E.J."/>
        </authorList>
    </citation>
    <scope>NUCLEOTIDE SEQUENCE [LARGE SCALE GENOMIC DNA]</scope>
    <source>
        <strain evidence="7 20">BIOML-A58</strain>
        <strain evidence="6 21">BIOML-A73</strain>
    </source>
</reference>
<dbReference type="EMBL" id="JAIWYE010000016">
    <property type="protein sequence ID" value="MCA4703324.1"/>
    <property type="molecule type" value="Genomic_DNA"/>
</dbReference>
<keyword evidence="4 5" id="KW-0949">S-adenosyl-L-methionine</keyword>
<dbReference type="GO" id="GO:0019251">
    <property type="term" value="P:anaerobic cobalamin biosynthetic process"/>
    <property type="evidence" value="ECO:0007669"/>
    <property type="project" value="UniProtKB-UniRule"/>
</dbReference>
<dbReference type="NCBIfam" id="NF000849">
    <property type="entry name" value="PRK00075.1-1"/>
    <property type="match status" value="1"/>
</dbReference>
<dbReference type="EMBL" id="QROC01000009">
    <property type="protein sequence ID" value="RHK98742.1"/>
    <property type="molecule type" value="Genomic_DNA"/>
</dbReference>
<dbReference type="EMBL" id="NFLW01000002">
    <property type="protein sequence ID" value="OUQ73812.1"/>
    <property type="molecule type" value="Genomic_DNA"/>
</dbReference>
<evidence type="ECO:0000313" key="18">
    <source>
        <dbReference type="Proteomes" id="UP000284417"/>
    </source>
</evidence>
<dbReference type="EMBL" id="QSQU01000002">
    <property type="protein sequence ID" value="RGK67267.1"/>
    <property type="molecule type" value="Genomic_DNA"/>
</dbReference>
<comment type="catalytic activity">
    <reaction evidence="5">
        <text>Co-precorrin-5B + S-adenosyl-L-methionine = Co-precorrin-6A + S-adenosyl-L-homocysteine</text>
        <dbReference type="Rhea" id="RHEA:26285"/>
        <dbReference type="ChEBI" id="CHEBI:57856"/>
        <dbReference type="ChEBI" id="CHEBI:59789"/>
        <dbReference type="ChEBI" id="CHEBI:60063"/>
        <dbReference type="ChEBI" id="CHEBI:60064"/>
        <dbReference type="EC" id="2.1.1.195"/>
    </reaction>
</comment>
<dbReference type="RefSeq" id="WP_008024877.1">
    <property type="nucleotide sequence ID" value="NZ_AP031409.1"/>
</dbReference>
<evidence type="ECO:0000256" key="4">
    <source>
        <dbReference type="ARBA" id="ARBA00022691"/>
    </source>
</evidence>
<evidence type="ECO:0000256" key="5">
    <source>
        <dbReference type="HAMAP-Rule" id="MF_00787"/>
    </source>
</evidence>
<evidence type="ECO:0000313" key="8">
    <source>
        <dbReference type="EMBL" id="MCA4523215.1"/>
    </source>
</evidence>
<evidence type="ECO:0000256" key="2">
    <source>
        <dbReference type="ARBA" id="ARBA00022603"/>
    </source>
</evidence>
<evidence type="ECO:0000313" key="6">
    <source>
        <dbReference type="EMBL" id="KAB6086585.1"/>
    </source>
</evidence>
<dbReference type="PANTHER" id="PTHR35863">
    <property type="entry name" value="COBALT-PRECORRIN-5B C(1)-METHYLTRANSFERASE"/>
    <property type="match status" value="1"/>
</dbReference>
<dbReference type="NCBIfam" id="TIGR00312">
    <property type="entry name" value="cbiD"/>
    <property type="match status" value="1"/>
</dbReference>
<dbReference type="PANTHER" id="PTHR35863:SF1">
    <property type="entry name" value="COBALT-PRECORRIN-5B C(1)-METHYLTRANSFERASE"/>
    <property type="match status" value="1"/>
</dbReference>
<dbReference type="GO" id="GO:0032259">
    <property type="term" value="P:methylation"/>
    <property type="evidence" value="ECO:0007669"/>
    <property type="project" value="UniProtKB-KW"/>
</dbReference>
<dbReference type="Proteomes" id="UP000261210">
    <property type="component" value="Unassembled WGS sequence"/>
</dbReference>
<evidence type="ECO:0000313" key="13">
    <source>
        <dbReference type="EMBL" id="RHK98742.1"/>
    </source>
</evidence>
<evidence type="ECO:0000313" key="17">
    <source>
        <dbReference type="Proteomes" id="UP000283369"/>
    </source>
</evidence>
<dbReference type="Proteomes" id="UP000283369">
    <property type="component" value="Unassembled WGS sequence"/>
</dbReference>
<reference evidence="15" key="1">
    <citation type="submission" date="2017-04" db="EMBL/GenBank/DDBJ databases">
        <title>Function of individual gut microbiota members based on whole genome sequencing of pure cultures obtained from chicken caecum.</title>
        <authorList>
            <person name="Medvecky M."/>
            <person name="Cejkova D."/>
            <person name="Polansky O."/>
            <person name="Karasova D."/>
            <person name="Kubasova T."/>
            <person name="Cizek A."/>
            <person name="Rychlik I."/>
        </authorList>
    </citation>
    <scope>NUCLEOTIDE SEQUENCE [LARGE SCALE GENOMIC DNA]</scope>
    <source>
        <strain evidence="15">An109</strain>
    </source>
</reference>
<name>A0A174FRL6_9BACE</name>
<dbReference type="AlphaFoldDB" id="A0A174FRL6"/>
<comment type="pathway">
    <text evidence="5">Cofactor biosynthesis; adenosylcobalamin biosynthesis; cob(II)yrinate a,c-diamide from sirohydrochlorin (anaerobic route): step 6/10.</text>
</comment>
<evidence type="ECO:0000313" key="15">
    <source>
        <dbReference type="Proteomes" id="UP000196036"/>
    </source>
</evidence>
<reference evidence="8" key="5">
    <citation type="submission" date="2023-08" db="EMBL/GenBank/DDBJ databases">
        <title>Mucin Metabolism Genes Underlie the Key Renovations of Bacteroides xylanisolvens Genomes in Captive Great Apes.</title>
        <authorList>
            <person name="Nishida A.H."/>
        </authorList>
    </citation>
    <scope>NUCLEOTIDE SEQUENCE</scope>
    <source>
        <strain evidence="9">P13.H9</strain>
        <strain evidence="8">P19.10B</strain>
    </source>
</reference>
<evidence type="ECO:0000313" key="10">
    <source>
        <dbReference type="EMBL" id="OUQ73812.1"/>
    </source>
</evidence>
<evidence type="ECO:0000313" key="12">
    <source>
        <dbReference type="EMBL" id="RGV13588.1"/>
    </source>
</evidence>
<dbReference type="GO" id="GO:0016994">
    <property type="term" value="F:precorrin-6A reductase activity"/>
    <property type="evidence" value="ECO:0007669"/>
    <property type="project" value="InterPro"/>
</dbReference>
<dbReference type="Pfam" id="PF01888">
    <property type="entry name" value="CbiD"/>
    <property type="match status" value="1"/>
</dbReference>
<dbReference type="InterPro" id="IPR002748">
    <property type="entry name" value="CbiD"/>
</dbReference>
<dbReference type="Pfam" id="PF02571">
    <property type="entry name" value="CbiJ"/>
    <property type="match status" value="1"/>
</dbReference>
<dbReference type="EMBL" id="WDED01000002">
    <property type="protein sequence ID" value="KAB6150051.1"/>
    <property type="molecule type" value="Genomic_DNA"/>
</dbReference>
<dbReference type="InterPro" id="IPR036074">
    <property type="entry name" value="CbiD_sf"/>
</dbReference>
<evidence type="ECO:0000313" key="21">
    <source>
        <dbReference type="Proteomes" id="UP000474077"/>
    </source>
</evidence>
<dbReference type="PROSITE" id="PS50817">
    <property type="entry name" value="INTEIN_N_TER"/>
    <property type="match status" value="1"/>
</dbReference>
<dbReference type="Gene3D" id="3.30.2110.10">
    <property type="entry name" value="CbiD-like"/>
    <property type="match status" value="1"/>
</dbReference>
<dbReference type="Proteomes" id="UP000196036">
    <property type="component" value="Unassembled WGS sequence"/>
</dbReference>
<dbReference type="SUPFAM" id="SSF111342">
    <property type="entry name" value="CbiD-like"/>
    <property type="match status" value="1"/>
</dbReference>
<comment type="function">
    <text evidence="5">Catalyzes the methylation of C-1 in cobalt-precorrin-5B to form cobalt-precorrin-6A.</text>
</comment>
<organism evidence="14 19">
    <name type="scientific">Bacteroides xylanisolvens</name>
    <dbReference type="NCBI Taxonomy" id="371601"/>
    <lineage>
        <taxon>Bacteria</taxon>
        <taxon>Pseudomonadati</taxon>
        <taxon>Bacteroidota</taxon>
        <taxon>Bacteroidia</taxon>
        <taxon>Bacteroidales</taxon>
        <taxon>Bacteroidaceae</taxon>
        <taxon>Bacteroides</taxon>
    </lineage>
</organism>
<dbReference type="Proteomes" id="UP000284417">
    <property type="component" value="Unassembled WGS sequence"/>
</dbReference>
<dbReference type="Proteomes" id="UP000474077">
    <property type="component" value="Unassembled WGS sequence"/>
</dbReference>
<evidence type="ECO:0000313" key="16">
    <source>
        <dbReference type="Proteomes" id="UP000261210"/>
    </source>
</evidence>
<dbReference type="GO" id="GO:0016539">
    <property type="term" value="P:intein-mediated protein splicing"/>
    <property type="evidence" value="ECO:0007669"/>
    <property type="project" value="InterPro"/>
</dbReference>
<evidence type="ECO:0000256" key="1">
    <source>
        <dbReference type="ARBA" id="ARBA00022573"/>
    </source>
</evidence>
<dbReference type="Proteomes" id="UP000284495">
    <property type="component" value="Unassembled WGS sequence"/>
</dbReference>
<dbReference type="EMBL" id="JAIWWW010000018">
    <property type="protein sequence ID" value="MCA4523215.1"/>
    <property type="molecule type" value="Genomic_DNA"/>
</dbReference>
<dbReference type="Proteomes" id="UP000434604">
    <property type="component" value="Unassembled WGS sequence"/>
</dbReference>
<evidence type="ECO:0000256" key="3">
    <source>
        <dbReference type="ARBA" id="ARBA00022679"/>
    </source>
</evidence>
<keyword evidence="2 5" id="KW-0489">Methyltransferase</keyword>
<accession>A0A174FRL6</accession>
<evidence type="ECO:0000313" key="20">
    <source>
        <dbReference type="Proteomes" id="UP000434604"/>
    </source>
</evidence>
<dbReference type="UniPathway" id="UPA00148">
    <property type="reaction ID" value="UER00227"/>
</dbReference>
<dbReference type="HAMAP" id="MF_00787">
    <property type="entry name" value="CbiD"/>
    <property type="match status" value="1"/>
</dbReference>
<dbReference type="EMBL" id="QROO01000009">
    <property type="protein sequence ID" value="RHL38807.1"/>
    <property type="molecule type" value="Genomic_DNA"/>
</dbReference>
<proteinExistence type="inferred from homology"/>
<comment type="caution">
    <text evidence="14">The sequence shown here is derived from an EMBL/GenBank/DDBJ whole genome shotgun (WGS) entry which is preliminary data.</text>
</comment>
<dbReference type="NCBIfam" id="TIGR00715">
    <property type="entry name" value="precor6x_red"/>
    <property type="match status" value="1"/>
</dbReference>
<reference evidence="16 17" key="3">
    <citation type="submission" date="2018-08" db="EMBL/GenBank/DDBJ databases">
        <title>A genome reference for cultivated species of the human gut microbiota.</title>
        <authorList>
            <person name="Zou Y."/>
            <person name="Xue W."/>
            <person name="Luo G."/>
        </authorList>
    </citation>
    <scope>NUCLEOTIDE SEQUENCE [LARGE SCALE GENOMIC DNA]</scope>
    <source>
        <strain evidence="12 17">AF14-7</strain>
        <strain evidence="14 19">AF38-2</strain>
        <strain evidence="13 18">AF39-6AC</strain>
        <strain evidence="11 16">TF10-34</strain>
    </source>
</reference>
<reference evidence="10" key="2">
    <citation type="journal article" date="2018" name="BMC Genomics">
        <title>Whole genome sequencing and function prediction of 133 gut anaerobes isolated from chicken caecum in pure cultures.</title>
        <authorList>
            <person name="Medvecky M."/>
            <person name="Cejkova D."/>
            <person name="Polansky O."/>
            <person name="Karasova D."/>
            <person name="Kubasova T."/>
            <person name="Cizek A."/>
            <person name="Rychlik I."/>
        </authorList>
    </citation>
    <scope>NUCLEOTIDE SEQUENCE</scope>
    <source>
        <strain evidence="10">An109</strain>
    </source>
</reference>
<evidence type="ECO:0000313" key="11">
    <source>
        <dbReference type="EMBL" id="RGK67267.1"/>
    </source>
</evidence>
<dbReference type="EC" id="2.1.1.195" evidence="5"/>
<dbReference type="PROSITE" id="PS51014">
    <property type="entry name" value="COBK_CBIJ"/>
    <property type="match status" value="1"/>
</dbReference>
<dbReference type="GO" id="GO:0008168">
    <property type="term" value="F:methyltransferase activity"/>
    <property type="evidence" value="ECO:0007669"/>
    <property type="project" value="UniProtKB-UniRule"/>
</dbReference>
<evidence type="ECO:0000313" key="14">
    <source>
        <dbReference type="EMBL" id="RHL38807.1"/>
    </source>
</evidence>
<keyword evidence="1 5" id="KW-0169">Cobalamin biosynthesis</keyword>
<gene>
    <name evidence="5 8" type="primary">cbiD</name>
    <name evidence="10" type="ORF">B5E52_01010</name>
    <name evidence="14" type="ORF">DW027_08640</name>
    <name evidence="13" type="ORF">DW042_08370</name>
    <name evidence="12" type="ORF">DWW25_14200</name>
    <name evidence="11" type="ORF">DXD03_01570</name>
    <name evidence="7" type="ORF">GA398_02065</name>
    <name evidence="6" type="ORF">GA560_01955</name>
    <name evidence="9" type="ORF">LD004_06815</name>
    <name evidence="8" type="ORF">LDZ35_08335</name>
</gene>
<evidence type="ECO:0000313" key="19">
    <source>
        <dbReference type="Proteomes" id="UP000284495"/>
    </source>
</evidence>
<dbReference type="EMBL" id="QRYV01000032">
    <property type="protein sequence ID" value="RGV13588.1"/>
    <property type="molecule type" value="Genomic_DNA"/>
</dbReference>
<dbReference type="EMBL" id="WDER01000003">
    <property type="protein sequence ID" value="KAB6086585.1"/>
    <property type="molecule type" value="Genomic_DNA"/>
</dbReference>
<keyword evidence="3 5" id="KW-0808">Transferase</keyword>
<evidence type="ECO:0000313" key="7">
    <source>
        <dbReference type="EMBL" id="KAB6150051.1"/>
    </source>
</evidence>
<dbReference type="InterPro" id="IPR006141">
    <property type="entry name" value="Intein_N"/>
</dbReference>
<dbReference type="Proteomes" id="UP001197958">
    <property type="component" value="Unassembled WGS sequence"/>
</dbReference>
<sequence length="603" mass="66298">MILIFGGTTEGRTAAETLDEAGQPFYYSTRGTLQEVTCRNMTRLTGNMDSEKIISFCREHDIRLIIDAAHPFAQQLHLNIFLAAKELTIKVVRLERIYPELSEEIIWCDDFEDAVARMKQDGIEKLLALTGTQTITKLQGFWKEHDCIFRVLERSESVDIAIKAGFPKEKLIFYQPEEDESLLFKQLSPQAIITKESGSSGGFIEKIEAALKNGIKIYVVRRPPLPEGFITVNGKYGLRRAVELNVPGFYALRSGFTTGTCATAAAKAALLALTEECFEEKTEVTLPDGERVVLPIYKVEKTDENTATASVIKDAGDDPDVTHGHQIVATVSFSDSPGIHFLQGKGVGKVTLPGLGLAVGEPAINSTPRKMIVNELSLLYGGGLDVTISVPEGETLALKTFNPKLGIIGGISIIGTSGIVKPFSSEAFVDAIRKEVEVAYAINAERLVINSGAKSEKFVRSLYPNLPPQAFVHYGNFIGETLKIAAETGFQKVSMGIMIGKAVKLAEGHLDTHSKKVIMNKDFLKEIAIQCSCSDETLALIEQMTLARELWGIPNKKDKEILFNKLVQLCHIHCTPLFPKGELAILLINETGEISYQFHSTLF</sequence>
<evidence type="ECO:0000313" key="9">
    <source>
        <dbReference type="EMBL" id="MCA4703324.1"/>
    </source>
</evidence>
<protein>
    <recommendedName>
        <fullName evidence="5">Cobalt-precorrin-5B C(1)-methyltransferase</fullName>
        <ecNumber evidence="5">2.1.1.195</ecNumber>
    </recommendedName>
    <alternativeName>
        <fullName evidence="5">Cobalt-precorrin-6A synthase</fullName>
    </alternativeName>
</protein>